<name>A0A9Q3C573_9BASI</name>
<protein>
    <submittedName>
        <fullName evidence="2">Uncharacterized protein</fullName>
    </submittedName>
</protein>
<keyword evidence="3" id="KW-1185">Reference proteome</keyword>
<dbReference type="EMBL" id="AVOT02004775">
    <property type="protein sequence ID" value="MBW0477352.1"/>
    <property type="molecule type" value="Genomic_DNA"/>
</dbReference>
<evidence type="ECO:0000256" key="1">
    <source>
        <dbReference type="SAM" id="MobiDB-lite"/>
    </source>
</evidence>
<dbReference type="Proteomes" id="UP000765509">
    <property type="component" value="Unassembled WGS sequence"/>
</dbReference>
<evidence type="ECO:0000313" key="2">
    <source>
        <dbReference type="EMBL" id="MBW0477352.1"/>
    </source>
</evidence>
<dbReference type="AlphaFoldDB" id="A0A9Q3C573"/>
<evidence type="ECO:0000313" key="3">
    <source>
        <dbReference type="Proteomes" id="UP000765509"/>
    </source>
</evidence>
<dbReference type="InterPro" id="IPR022555">
    <property type="entry name" value="DUF2577"/>
</dbReference>
<accession>A0A9Q3C573</accession>
<dbReference type="Pfam" id="PF10844">
    <property type="entry name" value="DUF2577"/>
    <property type="match status" value="1"/>
</dbReference>
<gene>
    <name evidence="2" type="ORF">O181_017067</name>
</gene>
<feature type="region of interest" description="Disordered" evidence="1">
    <location>
        <begin position="187"/>
        <end position="206"/>
    </location>
</feature>
<reference evidence="2" key="1">
    <citation type="submission" date="2021-03" db="EMBL/GenBank/DDBJ databases">
        <title>Draft genome sequence of rust myrtle Austropuccinia psidii MF-1, a brazilian biotype.</title>
        <authorList>
            <person name="Quecine M.C."/>
            <person name="Pachon D.M.R."/>
            <person name="Bonatelli M.L."/>
            <person name="Correr F.H."/>
            <person name="Franceschini L.M."/>
            <person name="Leite T.F."/>
            <person name="Margarido G.R.A."/>
            <person name="Almeida C.A."/>
            <person name="Ferrarezi J.A."/>
            <person name="Labate C.A."/>
        </authorList>
    </citation>
    <scope>NUCLEOTIDE SEQUENCE</scope>
    <source>
        <strain evidence="2">MF-1</strain>
    </source>
</reference>
<comment type="caution">
    <text evidence="2">The sequence shown here is derived from an EMBL/GenBank/DDBJ whole genome shotgun (WGS) entry which is preliminary data.</text>
</comment>
<sequence>MCGENGSEWKYYLPILTLADKILAKRTTGYSPFELQFGQQAVSPIKIETNTYLAIEWNKILTIEELLEEIAIQISEKGETELKAANKLRDSRNKSAQYLYKNMAHKLRNPLQSGDLVLLYNKKLESQWGLLFKNHCNDPFIVISQVNNGPYELEELDCTNLTRKFEACNIKRFYPRGNIFHINSELENKSSEESEAEESTLDKEEI</sequence>
<dbReference type="OrthoDB" id="5597284at2759"/>
<organism evidence="2 3">
    <name type="scientific">Austropuccinia psidii MF-1</name>
    <dbReference type="NCBI Taxonomy" id="1389203"/>
    <lineage>
        <taxon>Eukaryota</taxon>
        <taxon>Fungi</taxon>
        <taxon>Dikarya</taxon>
        <taxon>Basidiomycota</taxon>
        <taxon>Pucciniomycotina</taxon>
        <taxon>Pucciniomycetes</taxon>
        <taxon>Pucciniales</taxon>
        <taxon>Sphaerophragmiaceae</taxon>
        <taxon>Austropuccinia</taxon>
    </lineage>
</organism>
<proteinExistence type="predicted"/>